<dbReference type="PANTHER" id="PTHR33908">
    <property type="entry name" value="MANNOSYLTRANSFERASE YKCB-RELATED"/>
    <property type="match status" value="1"/>
</dbReference>
<dbReference type="PANTHER" id="PTHR33908:SF11">
    <property type="entry name" value="MEMBRANE PROTEIN"/>
    <property type="match status" value="1"/>
</dbReference>
<evidence type="ECO:0000256" key="2">
    <source>
        <dbReference type="ARBA" id="ARBA00022475"/>
    </source>
</evidence>
<comment type="caution">
    <text evidence="10">The sequence shown here is derived from an EMBL/GenBank/DDBJ whole genome shotgun (WGS) entry which is preliminary data.</text>
</comment>
<dbReference type="Pfam" id="PF13231">
    <property type="entry name" value="PMT_2"/>
    <property type="match status" value="1"/>
</dbReference>
<evidence type="ECO:0000313" key="10">
    <source>
        <dbReference type="EMBL" id="GAA2490370.1"/>
    </source>
</evidence>
<evidence type="ECO:0000256" key="4">
    <source>
        <dbReference type="ARBA" id="ARBA00022679"/>
    </source>
</evidence>
<dbReference type="EMBL" id="BAAARE010000013">
    <property type="protein sequence ID" value="GAA2490370.1"/>
    <property type="molecule type" value="Genomic_DNA"/>
</dbReference>
<keyword evidence="11" id="KW-1185">Reference proteome</keyword>
<evidence type="ECO:0000256" key="3">
    <source>
        <dbReference type="ARBA" id="ARBA00022676"/>
    </source>
</evidence>
<feature type="transmembrane region" description="Helical" evidence="8">
    <location>
        <begin position="265"/>
        <end position="284"/>
    </location>
</feature>
<evidence type="ECO:0000256" key="6">
    <source>
        <dbReference type="ARBA" id="ARBA00022989"/>
    </source>
</evidence>
<sequence length="472" mass="50071">MGSAVRVPQLSHSLFEPHAFRQTQTAFVIREYARHGVDLLTTPLPVFGAGADVPMEMPIFQGTAALIAGLGVSAETAGRILGLVGFQVTCVLLWVLVRRWFDAGTATVSVALMQFLPFGLAWGASSLIDFSSVAFALGMLVCLDSYVRTGRAGQLLLGAGSAWICALVKVTTALPWCVLLLFAFASVRDVRRPLARMGTALALGPGIAVIAAALWTRFADDVKRGQPATHFLTSGELAAWNFGDLARRTSEYSYSGLGFHAFLEVGGPLGVGVVVAAVGALAGLGSRWHRWGLLASAASAPTVFFNLYVVHSYYWIAVFPMFCTLVALSIVKAAGRLSSSASGRARLAALTTGLMIVAAGAAPIGSFEVFQFLRSPSTPELSVRLAAITRPDEQVLVIGCDWDPTLLYGADRSGFMIRNTTPAALPPPGSIPGYSHLVSCDDTLHPDDYLPEGWRAAPTSDPALYTVERIAP</sequence>
<feature type="transmembrane region" description="Helical" evidence="8">
    <location>
        <begin position="161"/>
        <end position="185"/>
    </location>
</feature>
<feature type="transmembrane region" description="Helical" evidence="8">
    <location>
        <begin position="347"/>
        <end position="367"/>
    </location>
</feature>
<proteinExistence type="predicted"/>
<protein>
    <recommendedName>
        <fullName evidence="9">Glycosyltransferase RgtA/B/C/D-like domain-containing protein</fullName>
    </recommendedName>
</protein>
<evidence type="ECO:0000256" key="7">
    <source>
        <dbReference type="ARBA" id="ARBA00023136"/>
    </source>
</evidence>
<feature type="transmembrane region" description="Helical" evidence="8">
    <location>
        <begin position="197"/>
        <end position="215"/>
    </location>
</feature>
<accession>A0ABN3LVU3</accession>
<organism evidence="10 11">
    <name type="scientific">Terrabacter carboxydivorans</name>
    <dbReference type="NCBI Taxonomy" id="619730"/>
    <lineage>
        <taxon>Bacteria</taxon>
        <taxon>Bacillati</taxon>
        <taxon>Actinomycetota</taxon>
        <taxon>Actinomycetes</taxon>
        <taxon>Micrococcales</taxon>
        <taxon>Intrasporangiaceae</taxon>
        <taxon>Terrabacter</taxon>
    </lineage>
</organism>
<evidence type="ECO:0000313" key="11">
    <source>
        <dbReference type="Proteomes" id="UP001500730"/>
    </source>
</evidence>
<dbReference type="InterPro" id="IPR050297">
    <property type="entry name" value="LipidA_mod_glycosyltrf_83"/>
</dbReference>
<dbReference type="InterPro" id="IPR038731">
    <property type="entry name" value="RgtA/B/C-like"/>
</dbReference>
<keyword evidence="7 8" id="KW-0472">Membrane</keyword>
<feature type="transmembrane region" description="Helical" evidence="8">
    <location>
        <begin position="80"/>
        <end position="97"/>
    </location>
</feature>
<keyword evidence="2" id="KW-1003">Cell membrane</keyword>
<feature type="transmembrane region" description="Helical" evidence="8">
    <location>
        <begin position="314"/>
        <end position="335"/>
    </location>
</feature>
<feature type="transmembrane region" description="Helical" evidence="8">
    <location>
        <begin position="291"/>
        <end position="308"/>
    </location>
</feature>
<keyword evidence="4" id="KW-0808">Transferase</keyword>
<gene>
    <name evidence="10" type="ORF">GCM10009858_30520</name>
</gene>
<feature type="transmembrane region" description="Helical" evidence="8">
    <location>
        <begin position="118"/>
        <end position="141"/>
    </location>
</feature>
<evidence type="ECO:0000256" key="5">
    <source>
        <dbReference type="ARBA" id="ARBA00022692"/>
    </source>
</evidence>
<feature type="domain" description="Glycosyltransferase RgtA/B/C/D-like" evidence="9">
    <location>
        <begin position="63"/>
        <end position="203"/>
    </location>
</feature>
<evidence type="ECO:0000256" key="1">
    <source>
        <dbReference type="ARBA" id="ARBA00004651"/>
    </source>
</evidence>
<reference evidence="10 11" key="1">
    <citation type="journal article" date="2019" name="Int. J. Syst. Evol. Microbiol.">
        <title>The Global Catalogue of Microorganisms (GCM) 10K type strain sequencing project: providing services to taxonomists for standard genome sequencing and annotation.</title>
        <authorList>
            <consortium name="The Broad Institute Genomics Platform"/>
            <consortium name="The Broad Institute Genome Sequencing Center for Infectious Disease"/>
            <person name="Wu L."/>
            <person name="Ma J."/>
        </authorList>
    </citation>
    <scope>NUCLEOTIDE SEQUENCE [LARGE SCALE GENOMIC DNA]</scope>
    <source>
        <strain evidence="10 11">JCM 16259</strain>
    </source>
</reference>
<keyword evidence="5 8" id="KW-0812">Transmembrane</keyword>
<keyword evidence="3" id="KW-0328">Glycosyltransferase</keyword>
<evidence type="ECO:0000259" key="9">
    <source>
        <dbReference type="Pfam" id="PF13231"/>
    </source>
</evidence>
<keyword evidence="6 8" id="KW-1133">Transmembrane helix</keyword>
<dbReference type="Proteomes" id="UP001500730">
    <property type="component" value="Unassembled WGS sequence"/>
</dbReference>
<evidence type="ECO:0000256" key="8">
    <source>
        <dbReference type="SAM" id="Phobius"/>
    </source>
</evidence>
<name>A0ABN3LVU3_9MICO</name>
<comment type="subcellular location">
    <subcellularLocation>
        <location evidence="1">Cell membrane</location>
        <topology evidence="1">Multi-pass membrane protein</topology>
    </subcellularLocation>
</comment>